<dbReference type="Proteomes" id="UP001328107">
    <property type="component" value="Unassembled WGS sequence"/>
</dbReference>
<name>A0AAN5CEP9_9BILA</name>
<gene>
    <name evidence="1" type="ORF">PMAYCL1PPCAC_13205</name>
</gene>
<proteinExistence type="predicted"/>
<dbReference type="AlphaFoldDB" id="A0AAN5CEP9"/>
<keyword evidence="2" id="KW-1185">Reference proteome</keyword>
<evidence type="ECO:0000313" key="1">
    <source>
        <dbReference type="EMBL" id="GMR43010.1"/>
    </source>
</evidence>
<dbReference type="EMBL" id="BTRK01000003">
    <property type="protein sequence ID" value="GMR43010.1"/>
    <property type="molecule type" value="Genomic_DNA"/>
</dbReference>
<protein>
    <submittedName>
        <fullName evidence="1">Uncharacterized protein</fullName>
    </submittedName>
</protein>
<accession>A0AAN5CEP9</accession>
<sequence length="173" mass="20109">FRNGFSQNGKYFRLRDMDLMPHLAHSKGLLIPTERGLMIKEKGRHLLWAVKNMRSNRDLRVKIKTKGAAKVTIELNRREMKDDGHHFFRSYVMGGPVLLRPMTDEDLEVKTIHVVTTEPDVLMTYFETCVVELERSYEGSSDRNMGLALEALEEIALRRTGVDLKSMFQLLWK</sequence>
<reference evidence="2" key="1">
    <citation type="submission" date="2022-10" db="EMBL/GenBank/DDBJ databases">
        <title>Genome assembly of Pristionchus species.</title>
        <authorList>
            <person name="Yoshida K."/>
            <person name="Sommer R.J."/>
        </authorList>
    </citation>
    <scope>NUCLEOTIDE SEQUENCE [LARGE SCALE GENOMIC DNA]</scope>
    <source>
        <strain evidence="2">RS5460</strain>
    </source>
</reference>
<comment type="caution">
    <text evidence="1">The sequence shown here is derived from an EMBL/GenBank/DDBJ whole genome shotgun (WGS) entry which is preliminary data.</text>
</comment>
<feature type="non-terminal residue" evidence="1">
    <location>
        <position position="1"/>
    </location>
</feature>
<evidence type="ECO:0000313" key="2">
    <source>
        <dbReference type="Proteomes" id="UP001328107"/>
    </source>
</evidence>
<organism evidence="1 2">
    <name type="scientific">Pristionchus mayeri</name>
    <dbReference type="NCBI Taxonomy" id="1317129"/>
    <lineage>
        <taxon>Eukaryota</taxon>
        <taxon>Metazoa</taxon>
        <taxon>Ecdysozoa</taxon>
        <taxon>Nematoda</taxon>
        <taxon>Chromadorea</taxon>
        <taxon>Rhabditida</taxon>
        <taxon>Rhabditina</taxon>
        <taxon>Diplogasteromorpha</taxon>
        <taxon>Diplogasteroidea</taxon>
        <taxon>Neodiplogasteridae</taxon>
        <taxon>Pristionchus</taxon>
    </lineage>
</organism>